<dbReference type="SUPFAM" id="SSF56219">
    <property type="entry name" value="DNase I-like"/>
    <property type="match status" value="1"/>
</dbReference>
<dbReference type="InterPro" id="IPR036691">
    <property type="entry name" value="Endo/exonu/phosph_ase_sf"/>
</dbReference>
<dbReference type="PANTHER" id="PTHR22748:SF19">
    <property type="entry name" value="ENDONUCLEASE_EXONUCLEASE_PHOSPHATASE DOMAIN-CONTAINING PROTEIN"/>
    <property type="match status" value="1"/>
</dbReference>
<dbReference type="GO" id="GO:0006284">
    <property type="term" value="P:base-excision repair"/>
    <property type="evidence" value="ECO:0007669"/>
    <property type="project" value="TreeGrafter"/>
</dbReference>
<evidence type="ECO:0000259" key="7">
    <source>
        <dbReference type="Pfam" id="PF03372"/>
    </source>
</evidence>
<feature type="site" description="Transition state stabilizer" evidence="6">
    <location>
        <position position="219"/>
    </location>
</feature>
<evidence type="ECO:0000313" key="9">
    <source>
        <dbReference type="Proteomes" id="UP001234989"/>
    </source>
</evidence>
<evidence type="ECO:0000256" key="5">
    <source>
        <dbReference type="PIRSR" id="PIRSR604808-2"/>
    </source>
</evidence>
<evidence type="ECO:0000256" key="2">
    <source>
        <dbReference type="ARBA" id="ARBA00022723"/>
    </source>
</evidence>
<keyword evidence="2 5" id="KW-0479">Metal-binding</keyword>
<keyword evidence="4 5" id="KW-0460">Magnesium</keyword>
<proteinExistence type="inferred from homology"/>
<feature type="binding site" evidence="5">
    <location>
        <position position="112"/>
    </location>
    <ligand>
        <name>Mg(2+)</name>
        <dbReference type="ChEBI" id="CHEBI:18420"/>
        <label>1</label>
    </ligand>
</feature>
<evidence type="ECO:0000256" key="3">
    <source>
        <dbReference type="ARBA" id="ARBA00022801"/>
    </source>
</evidence>
<keyword evidence="9" id="KW-1185">Reference proteome</keyword>
<dbReference type="InterPro" id="IPR005135">
    <property type="entry name" value="Endo/exonuclease/phosphatase"/>
</dbReference>
<dbReference type="Pfam" id="PF03372">
    <property type="entry name" value="Exo_endo_phos"/>
    <property type="match status" value="1"/>
</dbReference>
<sequence>MYRRLNPFVHNNKELLLKRRGRPQPGFKLLKLHKMFGVDFQGMEEEALELLKQVDASRQQWRQREGEGELTEYSMKIKLISWNVRGLKDQGKRMVVQNMIQDWKEDIVCLQETKLEGNVQELIKQIWAERWIKYACLEASGTRGGILILWDSRIWEGETLQVGAYTLSCKFRAQLSNFECHITSVYAPNSQVERRLVWEELPDVRGLMDGPWAICGDFNICRFPSEKRDCSKRNSAMRELSDCIEDMDLVDPQLDGGRYTWYKGDNHTTACRIDRILVSIEWNNLFNSLMQTTLQRVISDHVRIALFCGHWEQSKSYFEV</sequence>
<reference evidence="8" key="1">
    <citation type="submission" date="2023-08" db="EMBL/GenBank/DDBJ databases">
        <title>A de novo genome assembly of Solanum verrucosum Schlechtendal, a Mexican diploid species geographically isolated from the other diploid A-genome species in potato relatives.</title>
        <authorList>
            <person name="Hosaka K."/>
        </authorList>
    </citation>
    <scope>NUCLEOTIDE SEQUENCE</scope>
    <source>
        <tissue evidence="8">Young leaves</tissue>
    </source>
</reference>
<protein>
    <recommendedName>
        <fullName evidence="7">Endonuclease/exonuclease/phosphatase domain-containing protein</fullName>
    </recommendedName>
</protein>
<dbReference type="EMBL" id="CP133617">
    <property type="protein sequence ID" value="WMV32212.1"/>
    <property type="molecule type" value="Genomic_DNA"/>
</dbReference>
<dbReference type="PANTHER" id="PTHR22748">
    <property type="entry name" value="AP ENDONUCLEASE"/>
    <property type="match status" value="1"/>
</dbReference>
<dbReference type="GO" id="GO:0008311">
    <property type="term" value="F:double-stranded DNA 3'-5' DNA exonuclease activity"/>
    <property type="evidence" value="ECO:0007669"/>
    <property type="project" value="TreeGrafter"/>
</dbReference>
<organism evidence="8 9">
    <name type="scientific">Solanum verrucosum</name>
    <dbReference type="NCBI Taxonomy" id="315347"/>
    <lineage>
        <taxon>Eukaryota</taxon>
        <taxon>Viridiplantae</taxon>
        <taxon>Streptophyta</taxon>
        <taxon>Embryophyta</taxon>
        <taxon>Tracheophyta</taxon>
        <taxon>Spermatophyta</taxon>
        <taxon>Magnoliopsida</taxon>
        <taxon>eudicotyledons</taxon>
        <taxon>Gunneridae</taxon>
        <taxon>Pentapetalae</taxon>
        <taxon>asterids</taxon>
        <taxon>lamiids</taxon>
        <taxon>Solanales</taxon>
        <taxon>Solanaceae</taxon>
        <taxon>Solanoideae</taxon>
        <taxon>Solaneae</taxon>
        <taxon>Solanum</taxon>
    </lineage>
</organism>
<evidence type="ECO:0000256" key="1">
    <source>
        <dbReference type="ARBA" id="ARBA00007092"/>
    </source>
</evidence>
<dbReference type="GO" id="GO:0003906">
    <property type="term" value="F:DNA-(apurinic or apyrimidinic site) endonuclease activity"/>
    <property type="evidence" value="ECO:0007669"/>
    <property type="project" value="TreeGrafter"/>
</dbReference>
<feature type="binding site" evidence="5">
    <location>
        <position position="219"/>
    </location>
    <ligand>
        <name>Mg(2+)</name>
        <dbReference type="ChEBI" id="CHEBI:18420"/>
        <label>1</label>
    </ligand>
</feature>
<feature type="binding site" evidence="5">
    <location>
        <position position="83"/>
    </location>
    <ligand>
        <name>Mg(2+)</name>
        <dbReference type="ChEBI" id="CHEBI:18420"/>
        <label>1</label>
    </ligand>
</feature>
<keyword evidence="5" id="KW-0464">Manganese</keyword>
<accession>A0AAF0TT83</accession>
<dbReference type="CDD" id="cd09076">
    <property type="entry name" value="L1-EN"/>
    <property type="match status" value="1"/>
</dbReference>
<dbReference type="InterPro" id="IPR004808">
    <property type="entry name" value="AP_endonuc_1"/>
</dbReference>
<keyword evidence="3" id="KW-0378">Hydrolase</keyword>
<dbReference type="Gene3D" id="3.60.10.10">
    <property type="entry name" value="Endonuclease/exonuclease/phosphatase"/>
    <property type="match status" value="1"/>
</dbReference>
<dbReference type="Proteomes" id="UP001234989">
    <property type="component" value="Chromosome 6"/>
</dbReference>
<dbReference type="GO" id="GO:0008081">
    <property type="term" value="F:phosphoric diester hydrolase activity"/>
    <property type="evidence" value="ECO:0007669"/>
    <property type="project" value="TreeGrafter"/>
</dbReference>
<feature type="site" description="Important for catalytic activity" evidence="6">
    <location>
        <position position="274"/>
    </location>
</feature>
<comment type="cofactor">
    <cofactor evidence="5">
        <name>Mg(2+)</name>
        <dbReference type="ChEBI" id="CHEBI:18420"/>
    </cofactor>
    <cofactor evidence="5">
        <name>Mn(2+)</name>
        <dbReference type="ChEBI" id="CHEBI:29035"/>
    </cofactor>
    <text evidence="5">Probably binds two magnesium or manganese ions per subunit.</text>
</comment>
<name>A0AAF0TT83_SOLVR</name>
<feature type="domain" description="Endonuclease/exonuclease/phosphatase" evidence="7">
    <location>
        <begin position="80"/>
        <end position="301"/>
    </location>
</feature>
<evidence type="ECO:0000313" key="8">
    <source>
        <dbReference type="EMBL" id="WMV32212.1"/>
    </source>
</evidence>
<dbReference type="GO" id="GO:0005634">
    <property type="term" value="C:nucleus"/>
    <property type="evidence" value="ECO:0007669"/>
    <property type="project" value="TreeGrafter"/>
</dbReference>
<comment type="similarity">
    <text evidence="1">Belongs to the DNA repair enzymes AP/ExoA family.</text>
</comment>
<gene>
    <name evidence="8" type="ORF">MTR67_025597</name>
</gene>
<dbReference type="AlphaFoldDB" id="A0AAF0TT83"/>
<feature type="binding site" evidence="5">
    <location>
        <position position="217"/>
    </location>
    <ligand>
        <name>Mg(2+)</name>
        <dbReference type="ChEBI" id="CHEBI:18420"/>
        <label>1</label>
    </ligand>
</feature>
<dbReference type="GO" id="GO:0046872">
    <property type="term" value="F:metal ion binding"/>
    <property type="evidence" value="ECO:0007669"/>
    <property type="project" value="UniProtKB-KW"/>
</dbReference>
<evidence type="ECO:0000256" key="6">
    <source>
        <dbReference type="PIRSR" id="PIRSR604808-3"/>
    </source>
</evidence>
<evidence type="ECO:0000256" key="4">
    <source>
        <dbReference type="ARBA" id="ARBA00022842"/>
    </source>
</evidence>